<feature type="region of interest" description="Disordered" evidence="1">
    <location>
        <begin position="16"/>
        <end position="47"/>
    </location>
</feature>
<protein>
    <submittedName>
        <fullName evidence="2">Uncharacterized protein</fullName>
    </submittedName>
</protein>
<sequence length="212" mass="24010">MGGIFGKVKEREPEIDIYDISFEEEASTSKERKTNNSDQSNGLDREKIQRLMKKVESTLEQNPNRNKNWKSTILVFYYHLQNRKKKENGPMEDEETLEDSSNTSPDNSPSKPLCPPGAQDAEPSAIQNLMRKIESTLEQNPHRNRKRKSTILVFYYHLQNKKKKENGPMEDEETPEDSSNTSPDNSPSKPLCPSGAQDAEPSAVTPGKAKAE</sequence>
<name>A0A6B0SLD4_9CETA</name>
<accession>A0A6B0SLD4</accession>
<reference evidence="2" key="1">
    <citation type="submission" date="2019-10" db="EMBL/GenBank/DDBJ databases">
        <title>The sequence and de novo assembly of the wild yak genome.</title>
        <authorList>
            <person name="Liu Y."/>
        </authorList>
    </citation>
    <scope>NUCLEOTIDE SEQUENCE [LARGE SCALE GENOMIC DNA]</scope>
    <source>
        <strain evidence="2">WY2019</strain>
    </source>
</reference>
<keyword evidence="3" id="KW-1185">Reference proteome</keyword>
<comment type="caution">
    <text evidence="2">The sequence shown here is derived from an EMBL/GenBank/DDBJ whole genome shotgun (WGS) entry which is preliminary data.</text>
</comment>
<organism evidence="2 3">
    <name type="scientific">Bos mutus</name>
    <name type="common">wild yak</name>
    <dbReference type="NCBI Taxonomy" id="72004"/>
    <lineage>
        <taxon>Eukaryota</taxon>
        <taxon>Metazoa</taxon>
        <taxon>Chordata</taxon>
        <taxon>Craniata</taxon>
        <taxon>Vertebrata</taxon>
        <taxon>Euteleostomi</taxon>
        <taxon>Mammalia</taxon>
        <taxon>Eutheria</taxon>
        <taxon>Laurasiatheria</taxon>
        <taxon>Artiodactyla</taxon>
        <taxon>Ruminantia</taxon>
        <taxon>Pecora</taxon>
        <taxon>Bovidae</taxon>
        <taxon>Bovinae</taxon>
        <taxon>Bos</taxon>
    </lineage>
</organism>
<feature type="region of interest" description="Disordered" evidence="1">
    <location>
        <begin position="83"/>
        <end position="212"/>
    </location>
</feature>
<gene>
    <name evidence="2" type="ORF">E5288_WYG010672</name>
</gene>
<dbReference type="Proteomes" id="UP000322234">
    <property type="component" value="Unassembled WGS sequence"/>
</dbReference>
<evidence type="ECO:0000313" key="2">
    <source>
        <dbReference type="EMBL" id="MXQ99553.1"/>
    </source>
</evidence>
<dbReference type="AlphaFoldDB" id="A0A6B0SLD4"/>
<evidence type="ECO:0000256" key="1">
    <source>
        <dbReference type="SAM" id="MobiDB-lite"/>
    </source>
</evidence>
<feature type="compositionally biased region" description="Low complexity" evidence="1">
    <location>
        <begin position="177"/>
        <end position="188"/>
    </location>
</feature>
<proteinExistence type="predicted"/>
<evidence type="ECO:0000313" key="3">
    <source>
        <dbReference type="Proteomes" id="UP000322234"/>
    </source>
</evidence>
<feature type="compositionally biased region" description="Low complexity" evidence="1">
    <location>
        <begin position="99"/>
        <end position="110"/>
    </location>
</feature>
<feature type="compositionally biased region" description="Acidic residues" evidence="1">
    <location>
        <begin position="16"/>
        <end position="26"/>
    </location>
</feature>
<dbReference type="EMBL" id="VBQZ03000532">
    <property type="protein sequence ID" value="MXQ99553.1"/>
    <property type="molecule type" value="Genomic_DNA"/>
</dbReference>